<feature type="transmembrane region" description="Helical" evidence="1">
    <location>
        <begin position="32"/>
        <end position="53"/>
    </location>
</feature>
<accession>A0A3M7T4N6</accession>
<dbReference type="AlphaFoldDB" id="A0A3M7T4N6"/>
<keyword evidence="1" id="KW-1133">Transmembrane helix</keyword>
<evidence type="ECO:0000313" key="3">
    <source>
        <dbReference type="Proteomes" id="UP000276133"/>
    </source>
</evidence>
<dbReference type="Proteomes" id="UP000276133">
    <property type="component" value="Unassembled WGS sequence"/>
</dbReference>
<proteinExistence type="predicted"/>
<comment type="caution">
    <text evidence="2">The sequence shown here is derived from an EMBL/GenBank/DDBJ whole genome shotgun (WGS) entry which is preliminary data.</text>
</comment>
<keyword evidence="1" id="KW-0812">Transmembrane</keyword>
<organism evidence="2 3">
    <name type="scientific">Brachionus plicatilis</name>
    <name type="common">Marine rotifer</name>
    <name type="synonym">Brachionus muelleri</name>
    <dbReference type="NCBI Taxonomy" id="10195"/>
    <lineage>
        <taxon>Eukaryota</taxon>
        <taxon>Metazoa</taxon>
        <taxon>Spiralia</taxon>
        <taxon>Gnathifera</taxon>
        <taxon>Rotifera</taxon>
        <taxon>Eurotatoria</taxon>
        <taxon>Monogononta</taxon>
        <taxon>Pseudotrocha</taxon>
        <taxon>Ploima</taxon>
        <taxon>Brachionidae</taxon>
        <taxon>Brachionus</taxon>
    </lineage>
</organism>
<evidence type="ECO:0000313" key="2">
    <source>
        <dbReference type="EMBL" id="RNA43033.1"/>
    </source>
</evidence>
<protein>
    <submittedName>
        <fullName evidence="2">Uncharacterized protein</fullName>
    </submittedName>
</protein>
<keyword evidence="1" id="KW-0472">Membrane</keyword>
<reference evidence="2 3" key="1">
    <citation type="journal article" date="2018" name="Sci. Rep.">
        <title>Genomic signatures of local adaptation to the degree of environmental predictability in rotifers.</title>
        <authorList>
            <person name="Franch-Gras L."/>
            <person name="Hahn C."/>
            <person name="Garcia-Roger E.M."/>
            <person name="Carmona M.J."/>
            <person name="Serra M."/>
            <person name="Gomez A."/>
        </authorList>
    </citation>
    <scope>NUCLEOTIDE SEQUENCE [LARGE SCALE GENOMIC DNA]</scope>
    <source>
        <strain evidence="2">HYR1</strain>
    </source>
</reference>
<evidence type="ECO:0000256" key="1">
    <source>
        <dbReference type="SAM" id="Phobius"/>
    </source>
</evidence>
<keyword evidence="3" id="KW-1185">Reference proteome</keyword>
<dbReference type="EMBL" id="REGN01000289">
    <property type="protein sequence ID" value="RNA43033.1"/>
    <property type="molecule type" value="Genomic_DNA"/>
</dbReference>
<sequence>MPRLPFKKSLKSHEDKDLTEVFFGHVDYGEEFLFSFSLIASLISFYVLFLISLKVNKFKIDIKLSKL</sequence>
<name>A0A3M7T4N6_BRAPC</name>
<gene>
    <name evidence="2" type="ORF">BpHYR1_008546</name>
</gene>